<evidence type="ECO:0000313" key="4">
    <source>
        <dbReference type="Proteomes" id="UP001219518"/>
    </source>
</evidence>
<dbReference type="InterPro" id="IPR006555">
    <property type="entry name" value="ATP-dep_Helicase_C"/>
</dbReference>
<dbReference type="AlphaFoldDB" id="A0AAE1L8R8"/>
<gene>
    <name evidence="3" type="ORF">KUF71_020452</name>
</gene>
<dbReference type="GO" id="GO:0005634">
    <property type="term" value="C:nucleus"/>
    <property type="evidence" value="ECO:0007669"/>
    <property type="project" value="TreeGrafter"/>
</dbReference>
<keyword evidence="3" id="KW-0378">Hydrolase</keyword>
<comment type="caution">
    <text evidence="3">The sequence shown here is derived from an EMBL/GenBank/DDBJ whole genome shotgun (WGS) entry which is preliminary data.</text>
</comment>
<dbReference type="GO" id="GO:0003676">
    <property type="term" value="F:nucleic acid binding"/>
    <property type="evidence" value="ECO:0007669"/>
    <property type="project" value="InterPro"/>
</dbReference>
<evidence type="ECO:0000259" key="2">
    <source>
        <dbReference type="Pfam" id="PF13307"/>
    </source>
</evidence>
<proteinExistence type="predicted"/>
<feature type="region of interest" description="Disordered" evidence="1">
    <location>
        <begin position="692"/>
        <end position="718"/>
    </location>
</feature>
<dbReference type="PANTHER" id="PTHR11472">
    <property type="entry name" value="DNA REPAIR DEAD HELICASE RAD3/XP-D SUBFAMILY MEMBER"/>
    <property type="match status" value="1"/>
</dbReference>
<dbReference type="InterPro" id="IPR027417">
    <property type="entry name" value="P-loop_NTPase"/>
</dbReference>
<keyword evidence="4" id="KW-1185">Reference proteome</keyword>
<dbReference type="GO" id="GO:0070182">
    <property type="term" value="F:DNA polymerase binding"/>
    <property type="evidence" value="ECO:0007669"/>
    <property type="project" value="TreeGrafter"/>
</dbReference>
<keyword evidence="3" id="KW-0547">Nucleotide-binding</keyword>
<keyword evidence="3" id="KW-0347">Helicase</keyword>
<protein>
    <submittedName>
        <fullName evidence="3">Regulator of telomere elongation helicase 1-like protein</fullName>
    </submittedName>
</protein>
<dbReference type="Pfam" id="PF13307">
    <property type="entry name" value="Helicase_C_2"/>
    <property type="match status" value="1"/>
</dbReference>
<dbReference type="GO" id="GO:0003678">
    <property type="term" value="F:DNA helicase activity"/>
    <property type="evidence" value="ECO:0007669"/>
    <property type="project" value="TreeGrafter"/>
</dbReference>
<dbReference type="GO" id="GO:0005524">
    <property type="term" value="F:ATP binding"/>
    <property type="evidence" value="ECO:0007669"/>
    <property type="project" value="InterPro"/>
</dbReference>
<keyword evidence="3" id="KW-0067">ATP-binding</keyword>
<dbReference type="EMBL" id="JAHWGI010000182">
    <property type="protein sequence ID" value="KAK3910638.1"/>
    <property type="molecule type" value="Genomic_DNA"/>
</dbReference>
<dbReference type="Proteomes" id="UP001219518">
    <property type="component" value="Unassembled WGS sequence"/>
</dbReference>
<dbReference type="GO" id="GO:0045910">
    <property type="term" value="P:negative regulation of DNA recombination"/>
    <property type="evidence" value="ECO:0007669"/>
    <property type="project" value="TreeGrafter"/>
</dbReference>
<evidence type="ECO:0000313" key="3">
    <source>
        <dbReference type="EMBL" id="KAK3910638.1"/>
    </source>
</evidence>
<name>A0AAE1L8R8_9NEOP</name>
<accession>A0AAE1L8R8</accession>
<dbReference type="GO" id="GO:0090657">
    <property type="term" value="P:telomeric loop disassembly"/>
    <property type="evidence" value="ECO:0007669"/>
    <property type="project" value="TreeGrafter"/>
</dbReference>
<dbReference type="GO" id="GO:0010569">
    <property type="term" value="P:regulation of double-strand break repair via homologous recombination"/>
    <property type="evidence" value="ECO:0007669"/>
    <property type="project" value="TreeGrafter"/>
</dbReference>
<organism evidence="3 4">
    <name type="scientific">Frankliniella fusca</name>
    <dbReference type="NCBI Taxonomy" id="407009"/>
    <lineage>
        <taxon>Eukaryota</taxon>
        <taxon>Metazoa</taxon>
        <taxon>Ecdysozoa</taxon>
        <taxon>Arthropoda</taxon>
        <taxon>Hexapoda</taxon>
        <taxon>Insecta</taxon>
        <taxon>Pterygota</taxon>
        <taxon>Neoptera</taxon>
        <taxon>Paraneoptera</taxon>
        <taxon>Thysanoptera</taxon>
        <taxon>Terebrantia</taxon>
        <taxon>Thripoidea</taxon>
        <taxon>Thripidae</taxon>
        <taxon>Frankliniella</taxon>
    </lineage>
</organism>
<dbReference type="GO" id="GO:1904430">
    <property type="term" value="P:negative regulation of t-circle formation"/>
    <property type="evidence" value="ECO:0007669"/>
    <property type="project" value="TreeGrafter"/>
</dbReference>
<feature type="domain" description="ATP-dependent helicase C-terminal" evidence="2">
    <location>
        <begin position="422"/>
        <end position="589"/>
    </location>
</feature>
<dbReference type="GO" id="GO:0016818">
    <property type="term" value="F:hydrolase activity, acting on acid anhydrides, in phosphorus-containing anhydrides"/>
    <property type="evidence" value="ECO:0007669"/>
    <property type="project" value="InterPro"/>
</dbReference>
<dbReference type="Gene3D" id="3.40.50.300">
    <property type="entry name" value="P-loop containing nucleotide triphosphate hydrolases"/>
    <property type="match status" value="2"/>
</dbReference>
<sequence>MIINGIDVRLENSREAFSPMQLDLQKEFIEACLKAFDVDIPSFLECPEGTDRKAAILCSALAWIEHRLKNHETTKTNVLYLCGGPADMHRNINEFNTRIRKTYDHEMIVLDSENISAFLQGNYLFDKIKRDDPIESSESKECVKVRPVIFFCTHNLFFETIIRQSIKDSFSLRNTLVIVDNADVVDKTAKKAASAALSNCVVQTLLKDLENVVKDGSKIANFTLNLKIFKKLFTLAPFQDYWISYSHDEIENELKMLCDSALALSDHDLALLKKLTNVDINSVLKFILLIYNFSDDDSKPFKAYATLEYFAGQHIENCKKGSNCKTFHILCLDPSVLIKRFYNFGASLIFTSASIAPISGFKSELKIETSNDFCGKTFIEDFQVYCRIVTCGAGGYHLNSSYSTRHDTDYLTSVGKTLLEFAKLTPYGEGLFVYFVSKDLLELCVSHWQSADSARGVTLWNNICKYKDVIVISREDQLDTDKLDDEKGTCVLLLIRGQIPDQQLPIENRRVIVFVGLPFTFTEDPELKLKKKYIFESRMNGTRKGLLTESGYEEWEAYKIVNKIINRFIESKNHYGAILLCDFRYEIKALLPWLQGKIQRENRFAELIFELKDFFFHVKERLSAAENAVQCTQFEGKVRKWEIQNNQLEYVLMKKKNDRSICCKRYLESVLEERLSKIKLLKQQLQAGKMMGGTPVSPIKENLSRLGIQSPRKRPYPE</sequence>
<dbReference type="InterPro" id="IPR045028">
    <property type="entry name" value="DinG/Rad3-like"/>
</dbReference>
<dbReference type="PANTHER" id="PTHR11472:SF47">
    <property type="entry name" value="FANCONI ANEMIA GROUP J PROTEIN"/>
    <property type="match status" value="1"/>
</dbReference>
<evidence type="ECO:0000256" key="1">
    <source>
        <dbReference type="SAM" id="MobiDB-lite"/>
    </source>
</evidence>
<reference evidence="3" key="2">
    <citation type="journal article" date="2023" name="BMC Genomics">
        <title>Pest status, molecular evolution, and epigenetic factors derived from the genome assembly of Frankliniella fusca, a thysanopteran phytovirus vector.</title>
        <authorList>
            <person name="Catto M.A."/>
            <person name="Labadie P.E."/>
            <person name="Jacobson A.L."/>
            <person name="Kennedy G.G."/>
            <person name="Srinivasan R."/>
            <person name="Hunt B.G."/>
        </authorList>
    </citation>
    <scope>NUCLEOTIDE SEQUENCE</scope>
    <source>
        <strain evidence="3">PL_HMW_Pooled</strain>
    </source>
</reference>
<reference evidence="3" key="1">
    <citation type="submission" date="2021-07" db="EMBL/GenBank/DDBJ databases">
        <authorList>
            <person name="Catto M.A."/>
            <person name="Jacobson A."/>
            <person name="Kennedy G."/>
            <person name="Labadie P."/>
            <person name="Hunt B.G."/>
            <person name="Srinivasan R."/>
        </authorList>
    </citation>
    <scope>NUCLEOTIDE SEQUENCE</scope>
    <source>
        <strain evidence="3">PL_HMW_Pooled</strain>
        <tissue evidence="3">Head</tissue>
    </source>
</reference>